<dbReference type="EMBL" id="CP005960">
    <property type="protein sequence ID" value="AHZ72781.1"/>
    <property type="molecule type" value="Genomic_DNA"/>
</dbReference>
<dbReference type="RefSeq" id="WP_156877439.1">
    <property type="nucleotide sequence ID" value="NZ_CP005960.1"/>
</dbReference>
<reference evidence="1 2" key="1">
    <citation type="journal article" date="2012" name="J. Bacteriol.">
        <title>Genome sequence of cold-adapted Pseudomonas mandelii strain JR-1.</title>
        <authorList>
            <person name="Jang S.H."/>
            <person name="Kim J."/>
            <person name="Kim J."/>
            <person name="Hong S."/>
            <person name="Lee C."/>
        </authorList>
    </citation>
    <scope>NUCLEOTIDE SEQUENCE [LARGE SCALE GENOMIC DNA]</scope>
    <source>
        <strain evidence="1 2">JR-1</strain>
    </source>
</reference>
<dbReference type="AlphaFoldDB" id="A0A024EJM0"/>
<name>A0A024EJM0_9PSED</name>
<evidence type="ECO:0000313" key="2">
    <source>
        <dbReference type="Proteomes" id="UP000026913"/>
    </source>
</evidence>
<gene>
    <name evidence="1" type="ORF">OU5_5702</name>
</gene>
<dbReference type="GeneID" id="46433564"/>
<proteinExistence type="predicted"/>
<dbReference type="Proteomes" id="UP000026913">
    <property type="component" value="Chromosome"/>
</dbReference>
<evidence type="ECO:0000313" key="1">
    <source>
        <dbReference type="EMBL" id="AHZ72781.1"/>
    </source>
</evidence>
<sequence>MAIAYNLIDSDVFKQLDHAAIQQLASLQTELSALFQLIIRTTTQNALKRTTPNRPDDISSMGFAHVFNDNHATRLGGDRTCLPGGVASIRTIAERQGTWMMRVSKLLPGRKANLMGFFVFCNLGL</sequence>
<dbReference type="HOGENOM" id="CLU_1990752_0_0_6"/>
<accession>A0A024EJM0</accession>
<organism evidence="1 2">
    <name type="scientific">Pseudomonas mandelii JR-1</name>
    <dbReference type="NCBI Taxonomy" id="1147786"/>
    <lineage>
        <taxon>Bacteria</taxon>
        <taxon>Pseudomonadati</taxon>
        <taxon>Pseudomonadota</taxon>
        <taxon>Gammaproteobacteria</taxon>
        <taxon>Pseudomonadales</taxon>
        <taxon>Pseudomonadaceae</taxon>
        <taxon>Pseudomonas</taxon>
    </lineage>
</organism>
<protein>
    <submittedName>
        <fullName evidence="1">Uncharacterized protein</fullName>
    </submittedName>
</protein>
<dbReference type="KEGG" id="pman:OU5_5702"/>